<evidence type="ECO:0000256" key="8">
    <source>
        <dbReference type="RuleBase" id="RU361157"/>
    </source>
</evidence>
<feature type="transmembrane region" description="Helical" evidence="8">
    <location>
        <begin position="157"/>
        <end position="175"/>
    </location>
</feature>
<dbReference type="GO" id="GO:0140359">
    <property type="term" value="F:ABC-type transporter activity"/>
    <property type="evidence" value="ECO:0007669"/>
    <property type="project" value="InterPro"/>
</dbReference>
<sequence length="281" mass="32793">MKSAITVLKEQFKHFNLIRRISLYELRNNNNANYLGLAWEILNPLIQIAIFWFVFGFLISGGEPRTIDNPSGGEDIQFFPWLLSGLIVWMFFQPAATQGAKSIYSRLRLLSKMSFPMSAIPNITIFSKFYPHVILILIAIVIIQFSGYPISLYIVQLPYFVFATYAFTYAFVLLMTTLTTLIRDIQLLLQASLRMVLYLTPILWASQNLDKVMGGALVWLMKLNPLYYLVEGYRAALLGQHGWYLFNSWEYTIYFWIVTIMLFWIGSVLHTRFKRHFIDFL</sequence>
<keyword evidence="4 8" id="KW-1003">Cell membrane</keyword>
<keyword evidence="6 8" id="KW-1133">Transmembrane helix</keyword>
<gene>
    <name evidence="10" type="ORF">CHI12_00955</name>
</gene>
<evidence type="ECO:0000256" key="7">
    <source>
        <dbReference type="ARBA" id="ARBA00023136"/>
    </source>
</evidence>
<dbReference type="PROSITE" id="PS51012">
    <property type="entry name" value="ABC_TM2"/>
    <property type="match status" value="1"/>
</dbReference>
<name>A0A268HI45_9BACI</name>
<feature type="transmembrane region" description="Helical" evidence="8">
    <location>
        <begin position="37"/>
        <end position="59"/>
    </location>
</feature>
<feature type="transmembrane region" description="Helical" evidence="8">
    <location>
        <begin position="253"/>
        <end position="273"/>
    </location>
</feature>
<comment type="caution">
    <text evidence="10">The sequence shown here is derived from an EMBL/GenBank/DDBJ whole genome shotgun (WGS) entry which is preliminary data.</text>
</comment>
<evidence type="ECO:0000256" key="1">
    <source>
        <dbReference type="ARBA" id="ARBA00004651"/>
    </source>
</evidence>
<dbReference type="Proteomes" id="UP000216475">
    <property type="component" value="Unassembled WGS sequence"/>
</dbReference>
<dbReference type="InterPro" id="IPR013525">
    <property type="entry name" value="ABC2_TM"/>
</dbReference>
<evidence type="ECO:0000256" key="4">
    <source>
        <dbReference type="ARBA" id="ARBA00022475"/>
    </source>
</evidence>
<dbReference type="PANTHER" id="PTHR30413">
    <property type="entry name" value="INNER MEMBRANE TRANSPORT PERMEASE"/>
    <property type="match status" value="1"/>
</dbReference>
<comment type="subcellular location">
    <subcellularLocation>
        <location evidence="1 8">Cell membrane</location>
        <topology evidence="1 8">Multi-pass membrane protein</topology>
    </subcellularLocation>
</comment>
<feature type="domain" description="ABC transmembrane type-2" evidence="9">
    <location>
        <begin position="35"/>
        <end position="273"/>
    </location>
</feature>
<evidence type="ECO:0000256" key="3">
    <source>
        <dbReference type="ARBA" id="ARBA00022448"/>
    </source>
</evidence>
<dbReference type="RefSeq" id="WP_095268331.1">
    <property type="nucleotide sequence ID" value="NZ_NPBH01000003.1"/>
</dbReference>
<comment type="similarity">
    <text evidence="2 8">Belongs to the ABC-2 integral membrane protein family.</text>
</comment>
<accession>A0A268HI45</accession>
<dbReference type="GO" id="GO:0005886">
    <property type="term" value="C:plasma membrane"/>
    <property type="evidence" value="ECO:0007669"/>
    <property type="project" value="UniProtKB-SubCell"/>
</dbReference>
<reference evidence="10 11" key="1">
    <citation type="submission" date="2017-07" db="EMBL/GenBank/DDBJ databases">
        <title>Isolation and whole genome analysis of endospore-forming bacteria from heroin.</title>
        <authorList>
            <person name="Kalinowski J."/>
            <person name="Ahrens B."/>
            <person name="Al-Dilaimi A."/>
            <person name="Winkler A."/>
            <person name="Wibberg D."/>
            <person name="Schleenbecker U."/>
            <person name="Ruckert C."/>
            <person name="Wolfel R."/>
            <person name="Grass G."/>
        </authorList>
    </citation>
    <scope>NUCLEOTIDE SEQUENCE [LARGE SCALE GENOMIC DNA]</scope>
    <source>
        <strain evidence="10 11">7509</strain>
    </source>
</reference>
<dbReference type="AlphaFoldDB" id="A0A268HI45"/>
<keyword evidence="3 8" id="KW-0813">Transport</keyword>
<evidence type="ECO:0000313" key="11">
    <source>
        <dbReference type="Proteomes" id="UP000216475"/>
    </source>
</evidence>
<evidence type="ECO:0000259" key="9">
    <source>
        <dbReference type="PROSITE" id="PS51012"/>
    </source>
</evidence>
<evidence type="ECO:0000256" key="2">
    <source>
        <dbReference type="ARBA" id="ARBA00007783"/>
    </source>
</evidence>
<evidence type="ECO:0000313" key="10">
    <source>
        <dbReference type="EMBL" id="PAE09556.1"/>
    </source>
</evidence>
<organism evidence="10 11">
    <name type="scientific">Terribacillus saccharophilus</name>
    <dbReference type="NCBI Taxonomy" id="361277"/>
    <lineage>
        <taxon>Bacteria</taxon>
        <taxon>Bacillati</taxon>
        <taxon>Bacillota</taxon>
        <taxon>Bacilli</taxon>
        <taxon>Bacillales</taxon>
        <taxon>Bacillaceae</taxon>
        <taxon>Terribacillus</taxon>
    </lineage>
</organism>
<feature type="transmembrane region" description="Helical" evidence="8">
    <location>
        <begin position="79"/>
        <end position="104"/>
    </location>
</feature>
<dbReference type="GO" id="GO:0015920">
    <property type="term" value="P:lipopolysaccharide transport"/>
    <property type="evidence" value="ECO:0007669"/>
    <property type="project" value="TreeGrafter"/>
</dbReference>
<dbReference type="Pfam" id="PF01061">
    <property type="entry name" value="ABC2_membrane"/>
    <property type="match status" value="1"/>
</dbReference>
<keyword evidence="5 8" id="KW-0812">Transmembrane</keyword>
<evidence type="ECO:0000256" key="5">
    <source>
        <dbReference type="ARBA" id="ARBA00022692"/>
    </source>
</evidence>
<feature type="transmembrane region" description="Helical" evidence="8">
    <location>
        <begin position="125"/>
        <end position="145"/>
    </location>
</feature>
<dbReference type="PANTHER" id="PTHR30413:SF10">
    <property type="entry name" value="CAPSULE POLYSACCHARIDE EXPORT INNER-MEMBRANE PROTEIN CTRC"/>
    <property type="match status" value="1"/>
</dbReference>
<dbReference type="EMBL" id="NPBH01000003">
    <property type="protein sequence ID" value="PAE09556.1"/>
    <property type="molecule type" value="Genomic_DNA"/>
</dbReference>
<proteinExistence type="inferred from homology"/>
<protein>
    <recommendedName>
        <fullName evidence="8">Transport permease protein</fullName>
    </recommendedName>
</protein>
<dbReference type="InterPro" id="IPR047817">
    <property type="entry name" value="ABC2_TM_bact-type"/>
</dbReference>
<evidence type="ECO:0000256" key="6">
    <source>
        <dbReference type="ARBA" id="ARBA00022989"/>
    </source>
</evidence>
<comment type="caution">
    <text evidence="8">Lacks conserved residue(s) required for the propagation of feature annotation.</text>
</comment>
<keyword evidence="7 8" id="KW-0472">Membrane</keyword>